<dbReference type="InterPro" id="IPR025592">
    <property type="entry name" value="DUF4347"/>
</dbReference>
<dbReference type="Gene3D" id="2.150.10.10">
    <property type="entry name" value="Serralysin-like metalloprotease, C-terminal"/>
    <property type="match status" value="1"/>
</dbReference>
<keyword evidence="3" id="KW-1185">Reference proteome</keyword>
<evidence type="ECO:0000313" key="3">
    <source>
        <dbReference type="Proteomes" id="UP000575083"/>
    </source>
</evidence>
<comment type="caution">
    <text evidence="2">The sequence shown here is derived from an EMBL/GenBank/DDBJ whole genome shotgun (WGS) entry which is preliminary data.</text>
</comment>
<organism evidence="2 3">
    <name type="scientific">Acidovorax soli</name>
    <dbReference type="NCBI Taxonomy" id="592050"/>
    <lineage>
        <taxon>Bacteria</taxon>
        <taxon>Pseudomonadati</taxon>
        <taxon>Pseudomonadota</taxon>
        <taxon>Betaproteobacteria</taxon>
        <taxon>Burkholderiales</taxon>
        <taxon>Comamonadaceae</taxon>
        <taxon>Acidovorax</taxon>
    </lineage>
</organism>
<evidence type="ECO:0000313" key="2">
    <source>
        <dbReference type="EMBL" id="MBB6564185.1"/>
    </source>
</evidence>
<proteinExistence type="predicted"/>
<dbReference type="Proteomes" id="UP000575083">
    <property type="component" value="Unassembled WGS sequence"/>
</dbReference>
<name>A0A7X0PLK6_9BURK</name>
<gene>
    <name evidence="2" type="ORF">HNP48_006912</name>
</gene>
<sequence>MAYLMDDITPPANAHSPLQVVFIFNDLHDGAALATAAPEGAEVVVLDGMRDGLAQMAAHLQGRSDIGALHVLSHGSQGRLHWGTTVLDAGNATVHADLLRAIGSALADDGDVLLYGCHSGAGRQGADLLRSLSGLFGANVAASTNLTGSPQLGGDWVLGRHQGSVHTPALVGPDAYAGVLAAPADENYDTNAGASFSANTFTLDGIKYTITGTGSYTNVVSNSSALSGLGNNAGDYFLLFDQTGALGISSIKVEAADGSAFRLNNLSFSATATANVTLTPNGGVALSYPSNGTPLLQQNVSTSGNTEFQNITSFTIAGAGLKLALDDLDFEPAVAAASAITSATYNASTGVLSVTGTNLASGGNVDVGKLALTGQGGISYTLTSGNVNASSATAFSVTLNDADKLSVNGLLNNNGLAAVDTGIYNLAAAAGWQSGASADTTGNAVTASNVTAPTITSATYDTSTQVLTVTGTNLVKTDGPTNDVTVNKLTITGQGGGTRVLSTSGNVEVISATSFSVTLSGADVAAVAALLNKGGTTSTGGTVYNLAAADDWNSVVTGGNTADLTGNGITVFIPGPAPTITSATYDATSGALVVTGTGFSNLAGAANDIVANKFTLTGEGGASHTLTTTDNVEITSATTFTLTLSAADWSAVNTLLNKNGTSSTSATTYNLAAAEDWAAGAAPAAVVADLTGNAITVSNVVAPAVTSATYDAGTGVLVVTGTRLLTKAGTANDIVANKLTFTGKAGGTYVLTDTANVDITSATRFTLTLSATDKAAVNLLLDKAGTSATDRTTYNIAFAEDWNAGADAAVVIADLTGNAVTVSGTPAPSTTVDGTPVIVTTAPDGTTTTTVPVIASNRPDTPGSGTALADIPIVKATDGHALVSVSLPTGVGITAEGQATGSTGSAAQAELLRRIDSAAGNNSELGTQAQSFLATLGASESLVVQTIKPTTGTGFNPAVPLVINGSALADDGKQAIVVDARALPAGAVVQVDNAEFVAVVGAVRIIGGAGQNMAAGDGTAQWIVLGPGNDTIHGGDGDDTVGSEAGDDQVYGDAGDDIVFGGAGNDLLSGGTGSDKLNGGSGFDVAIQEGARTDYTVTLDGAGIKLTHTASGVSDWLVDVEQVRFATGPSLTVAHSAAEEAAAYLFQKWLGRDLTQGEGAIIQPFTTTSATEVATLFAQFFPQQSAGKTPAQLLEGMASAGAMRVDAIRDVTVTGNAGNNTISPTLGLARFVDGGAGTDTVVIPATLGQSHVQQNANGGYTLQRLTDGAMLDMTRVERVSFSDTKLALDLNGNAGQAAKLLGALGGPALLANKGVVGEVIRLLDAGATSQTIAGIGLQLLGAQTPNQVAQLLWTNIMGRTGSQAELKPLVDLIGSGVSFNEVVVLAANLDVTAARIDLVGLSAKGLEFT</sequence>
<dbReference type="PRINTS" id="PR00313">
    <property type="entry name" value="CABNDNGRPT"/>
</dbReference>
<dbReference type="InterPro" id="IPR018511">
    <property type="entry name" value="Hemolysin-typ_Ca-bd_CS"/>
</dbReference>
<dbReference type="GO" id="GO:0005509">
    <property type="term" value="F:calcium ion binding"/>
    <property type="evidence" value="ECO:0007669"/>
    <property type="project" value="InterPro"/>
</dbReference>
<dbReference type="InterPro" id="IPR001343">
    <property type="entry name" value="Hemolysn_Ca-bd"/>
</dbReference>
<evidence type="ECO:0000259" key="1">
    <source>
        <dbReference type="Pfam" id="PF14252"/>
    </source>
</evidence>
<dbReference type="Pfam" id="PF00353">
    <property type="entry name" value="HemolysinCabind"/>
    <property type="match status" value="2"/>
</dbReference>
<dbReference type="PROSITE" id="PS00330">
    <property type="entry name" value="HEMOLYSIN_CALCIUM"/>
    <property type="match status" value="1"/>
</dbReference>
<dbReference type="RefSeq" id="WP_184865949.1">
    <property type="nucleotide sequence ID" value="NZ_JACHLK010000031.1"/>
</dbReference>
<accession>A0A7X0PLK6</accession>
<reference evidence="2 3" key="1">
    <citation type="submission" date="2020-08" db="EMBL/GenBank/DDBJ databases">
        <title>Functional genomics of gut bacteria from endangered species of beetles.</title>
        <authorList>
            <person name="Carlos-Shanley C."/>
        </authorList>
    </citation>
    <scope>NUCLEOTIDE SEQUENCE [LARGE SCALE GENOMIC DNA]</scope>
    <source>
        <strain evidence="2 3">S00198</strain>
    </source>
</reference>
<dbReference type="Pfam" id="PF14252">
    <property type="entry name" value="DUF4347"/>
    <property type="match status" value="1"/>
</dbReference>
<dbReference type="EMBL" id="JACHLK010000031">
    <property type="protein sequence ID" value="MBB6564185.1"/>
    <property type="molecule type" value="Genomic_DNA"/>
</dbReference>
<feature type="domain" description="DUF4347" evidence="1">
    <location>
        <begin position="20"/>
        <end position="174"/>
    </location>
</feature>
<dbReference type="InterPro" id="IPR011049">
    <property type="entry name" value="Serralysin-like_metalloprot_C"/>
</dbReference>
<dbReference type="SUPFAM" id="SSF51120">
    <property type="entry name" value="beta-Roll"/>
    <property type="match status" value="1"/>
</dbReference>
<protein>
    <recommendedName>
        <fullName evidence="1">DUF4347 domain-containing protein</fullName>
    </recommendedName>
</protein>